<dbReference type="RefSeq" id="XP_073985123.1">
    <property type="nucleotide sequence ID" value="XM_074129022.1"/>
</dbReference>
<evidence type="ECO:0000313" key="1">
    <source>
        <dbReference type="EnsemblMetazoa" id="RPRC003918-PA"/>
    </source>
</evidence>
<sequence>MEEENSESTDEEDLKANPEFVQILAPYSEVSCWISSFIQDKREQINLQNVQDFCVSQELRQNCARIDAVLVKRKGTTSHITVKDIKNYCGPQEKIDTASNSVQPDKIIPRKKVFTSEEVNAKIKKLNSLFGCESPTSSFQNNS</sequence>
<name>T1HIP5_RHOPR</name>
<dbReference type="STRING" id="13249.T1HIP5"/>
<proteinExistence type="predicted"/>
<reference evidence="1" key="1">
    <citation type="submission" date="2015-05" db="UniProtKB">
        <authorList>
            <consortium name="EnsemblMetazoa"/>
        </authorList>
    </citation>
    <scope>IDENTIFICATION</scope>
</reference>
<dbReference type="EnsemblMetazoa" id="RPRC003918-RA">
    <property type="protein sequence ID" value="RPRC003918-PA"/>
    <property type="gene ID" value="RPRC003918"/>
</dbReference>
<evidence type="ECO:0000313" key="2">
    <source>
        <dbReference type="Proteomes" id="UP000015103"/>
    </source>
</evidence>
<dbReference type="VEuPathDB" id="VectorBase:RPRC003918"/>
<dbReference type="AlphaFoldDB" id="T1HIP5"/>
<organism evidence="1 2">
    <name type="scientific">Rhodnius prolixus</name>
    <name type="common">Triatomid bug</name>
    <dbReference type="NCBI Taxonomy" id="13249"/>
    <lineage>
        <taxon>Eukaryota</taxon>
        <taxon>Metazoa</taxon>
        <taxon>Ecdysozoa</taxon>
        <taxon>Arthropoda</taxon>
        <taxon>Hexapoda</taxon>
        <taxon>Insecta</taxon>
        <taxon>Pterygota</taxon>
        <taxon>Neoptera</taxon>
        <taxon>Paraneoptera</taxon>
        <taxon>Hemiptera</taxon>
        <taxon>Heteroptera</taxon>
        <taxon>Panheteroptera</taxon>
        <taxon>Cimicomorpha</taxon>
        <taxon>Reduviidae</taxon>
        <taxon>Triatominae</taxon>
        <taxon>Rhodnius</taxon>
    </lineage>
</organism>
<keyword evidence="2" id="KW-1185">Reference proteome</keyword>
<dbReference type="Proteomes" id="UP000015103">
    <property type="component" value="Unassembled WGS sequence"/>
</dbReference>
<dbReference type="InParanoid" id="T1HIP5"/>
<accession>T1HIP5</accession>
<protein>
    <submittedName>
        <fullName evidence="1">Uncharacterized protein</fullName>
    </submittedName>
</protein>
<dbReference type="HOGENOM" id="CLU_1808607_0_0_1"/>
<dbReference type="EMBL" id="ACPB03007889">
    <property type="status" value="NOT_ANNOTATED_CDS"/>
    <property type="molecule type" value="Genomic_DNA"/>
</dbReference>
<dbReference type="GeneID" id="141454588"/>